<evidence type="ECO:0000313" key="3">
    <source>
        <dbReference type="Proteomes" id="UP001164794"/>
    </source>
</evidence>
<feature type="region of interest" description="Disordered" evidence="1">
    <location>
        <begin position="1"/>
        <end position="25"/>
    </location>
</feature>
<dbReference type="EMBL" id="CP098248">
    <property type="protein sequence ID" value="WAV96277.1"/>
    <property type="molecule type" value="Genomic_DNA"/>
</dbReference>
<keyword evidence="3" id="KW-1185">Reference proteome</keyword>
<dbReference type="RefSeq" id="WP_269263754.1">
    <property type="nucleotide sequence ID" value="NZ_CP098248.1"/>
</dbReference>
<sequence>MGATWHHEEIIHHKETSVSQGNVPEGMNPSSIAICRASIATTVLKAGKVLEKRNDSSVQGLFRQSERFGNFPNSEHFAGIAANFSVKHH</sequence>
<feature type="compositionally biased region" description="Basic and acidic residues" evidence="1">
    <location>
        <begin position="1"/>
        <end position="16"/>
    </location>
</feature>
<organism evidence="2 3">
    <name type="scientific">Oxalobacter aliiformigenes</name>
    <dbReference type="NCBI Taxonomy" id="2946593"/>
    <lineage>
        <taxon>Bacteria</taxon>
        <taxon>Pseudomonadati</taxon>
        <taxon>Pseudomonadota</taxon>
        <taxon>Betaproteobacteria</taxon>
        <taxon>Burkholderiales</taxon>
        <taxon>Oxalobacteraceae</taxon>
        <taxon>Oxalobacter</taxon>
    </lineage>
</organism>
<name>A0ABY7JFC7_9BURK</name>
<evidence type="ECO:0000313" key="2">
    <source>
        <dbReference type="EMBL" id="WAV96277.1"/>
    </source>
</evidence>
<reference evidence="2" key="1">
    <citation type="journal article" date="2022" name="Front. Microbiol.">
        <title>New perspectives on an old grouping: The genomic and phenotypic variability of Oxalobacter formigenes and the implications for calcium oxalate stone prevention.</title>
        <authorList>
            <person name="Chmiel J.A."/>
            <person name="Carr C."/>
            <person name="Stuivenberg G.A."/>
            <person name="Venema R."/>
            <person name="Chanyi R.M."/>
            <person name="Al K.F."/>
            <person name="Giguere D."/>
            <person name="Say H."/>
            <person name="Akouris P.P."/>
            <person name="Dominguez Romero S.A."/>
            <person name="Kwong A."/>
            <person name="Tai V."/>
            <person name="Koval S.F."/>
            <person name="Razvi H."/>
            <person name="Bjazevic J."/>
            <person name="Burton J.P."/>
        </authorList>
    </citation>
    <scope>NUCLEOTIDE SEQUENCE</scope>
    <source>
        <strain evidence="2">HOxNP-1</strain>
    </source>
</reference>
<protein>
    <submittedName>
        <fullName evidence="2">Uncharacterized protein</fullName>
    </submittedName>
</protein>
<evidence type="ECO:0000256" key="1">
    <source>
        <dbReference type="SAM" id="MobiDB-lite"/>
    </source>
</evidence>
<gene>
    <name evidence="2" type="ORF">NB645_05325</name>
</gene>
<accession>A0ABY7JFC7</accession>
<proteinExistence type="predicted"/>
<dbReference type="Proteomes" id="UP001164794">
    <property type="component" value="Chromosome"/>
</dbReference>